<dbReference type="InterPro" id="IPR001249">
    <property type="entry name" value="AcCoA_biotinCC"/>
</dbReference>
<sequence>MAKPEPFDPELVRSLAQLVTETDLTEIEVEKGDLRIRVVRRIEPVQLQVAAPAPVLAPSPVPVPVAALAPGPGTEKAKAGAGHPGAVPSPMVGTAYRRPSPEAKTFVEVGAKVASGEKLLLIEAMKTFNEIVAPRSGTVTAIFVEDGQPVEFGEPLLVIE</sequence>
<evidence type="ECO:0000256" key="5">
    <source>
        <dbReference type="ARBA" id="ARBA00022832"/>
    </source>
</evidence>
<reference evidence="12" key="2">
    <citation type="submission" date="2021-08" db="EMBL/GenBank/DDBJ databases">
        <authorList>
            <person name="Tani A."/>
            <person name="Ola A."/>
            <person name="Ogura Y."/>
            <person name="Katsura K."/>
            <person name="Hayashi T."/>
        </authorList>
    </citation>
    <scope>NUCLEOTIDE SEQUENCE</scope>
    <source>
        <strain evidence="12">DSM 19015</strain>
    </source>
</reference>
<keyword evidence="4 9" id="KW-0444">Lipid biosynthesis</keyword>
<reference evidence="12" key="1">
    <citation type="journal article" date="2021" name="Front. Microbiol.">
        <title>Comprehensive Comparative Genomics and Phenotyping of Methylobacterium Species.</title>
        <authorList>
            <person name="Alessa O."/>
            <person name="Ogura Y."/>
            <person name="Fujitani Y."/>
            <person name="Takami H."/>
            <person name="Hayashi T."/>
            <person name="Sahin N."/>
            <person name="Tani A."/>
        </authorList>
    </citation>
    <scope>NUCLEOTIDE SEQUENCE</scope>
    <source>
        <strain evidence="12">DSM 19015</strain>
    </source>
</reference>
<feature type="region of interest" description="Disordered" evidence="10">
    <location>
        <begin position="72"/>
        <end position="95"/>
    </location>
</feature>
<evidence type="ECO:0000256" key="1">
    <source>
        <dbReference type="ARBA" id="ARBA00003761"/>
    </source>
</evidence>
<dbReference type="Proteomes" id="UP001055125">
    <property type="component" value="Unassembled WGS sequence"/>
</dbReference>
<keyword evidence="5 9" id="KW-0276">Fatty acid metabolism</keyword>
<keyword evidence="8 9" id="KW-0092">Biotin</keyword>
<dbReference type="EMBL" id="BPQP01000020">
    <property type="protein sequence ID" value="GJD94212.1"/>
    <property type="molecule type" value="Genomic_DNA"/>
</dbReference>
<evidence type="ECO:0000256" key="10">
    <source>
        <dbReference type="SAM" id="MobiDB-lite"/>
    </source>
</evidence>
<dbReference type="InterPro" id="IPR011053">
    <property type="entry name" value="Single_hybrid_motif"/>
</dbReference>
<keyword evidence="13" id="KW-1185">Reference proteome</keyword>
<protein>
    <recommendedName>
        <fullName evidence="3 9">Biotin carboxyl carrier protein of acetyl-CoA carboxylase</fullName>
    </recommendedName>
</protein>
<keyword evidence="7 9" id="KW-0275">Fatty acid biosynthesis</keyword>
<dbReference type="InterPro" id="IPR000089">
    <property type="entry name" value="Biotin_lipoyl"/>
</dbReference>
<dbReference type="PROSITE" id="PS00188">
    <property type="entry name" value="BIOTIN"/>
    <property type="match status" value="1"/>
</dbReference>
<dbReference type="PROSITE" id="PS50968">
    <property type="entry name" value="BIOTINYL_LIPOYL"/>
    <property type="match status" value="1"/>
</dbReference>
<dbReference type="RefSeq" id="WP_238243400.1">
    <property type="nucleotide sequence ID" value="NZ_BPQP01000020.1"/>
</dbReference>
<evidence type="ECO:0000256" key="3">
    <source>
        <dbReference type="ARBA" id="ARBA00017562"/>
    </source>
</evidence>
<comment type="function">
    <text evidence="1 9">This protein is a component of the acetyl coenzyme A carboxylase complex; first, biotin carboxylase catalyzes the carboxylation of the carrier protein and then the transcarboxylase transfers the carboxyl group to form malonyl-CoA.</text>
</comment>
<keyword evidence="6 9" id="KW-0443">Lipid metabolism</keyword>
<comment type="pathway">
    <text evidence="2 9">Lipid metabolism; fatty acid biosynthesis.</text>
</comment>
<evidence type="ECO:0000313" key="12">
    <source>
        <dbReference type="EMBL" id="GJD94212.1"/>
    </source>
</evidence>
<evidence type="ECO:0000256" key="9">
    <source>
        <dbReference type="RuleBase" id="RU364072"/>
    </source>
</evidence>
<evidence type="ECO:0000256" key="2">
    <source>
        <dbReference type="ARBA" id="ARBA00005194"/>
    </source>
</evidence>
<dbReference type="Pfam" id="PF00364">
    <property type="entry name" value="Biotin_lipoyl"/>
    <property type="match status" value="1"/>
</dbReference>
<proteinExistence type="predicted"/>
<evidence type="ECO:0000259" key="11">
    <source>
        <dbReference type="PROSITE" id="PS50968"/>
    </source>
</evidence>
<evidence type="ECO:0000256" key="8">
    <source>
        <dbReference type="ARBA" id="ARBA00023267"/>
    </source>
</evidence>
<dbReference type="PANTHER" id="PTHR45266:SF3">
    <property type="entry name" value="OXALOACETATE DECARBOXYLASE ALPHA CHAIN"/>
    <property type="match status" value="1"/>
</dbReference>
<comment type="caution">
    <text evidence="12">The sequence shown here is derived from an EMBL/GenBank/DDBJ whole genome shotgun (WGS) entry which is preliminary data.</text>
</comment>
<organism evidence="12 13">
    <name type="scientific">Methylobacterium iners</name>
    <dbReference type="NCBI Taxonomy" id="418707"/>
    <lineage>
        <taxon>Bacteria</taxon>
        <taxon>Pseudomonadati</taxon>
        <taxon>Pseudomonadota</taxon>
        <taxon>Alphaproteobacteria</taxon>
        <taxon>Hyphomicrobiales</taxon>
        <taxon>Methylobacteriaceae</taxon>
        <taxon>Methylobacterium</taxon>
    </lineage>
</organism>
<dbReference type="Gene3D" id="2.40.50.100">
    <property type="match status" value="1"/>
</dbReference>
<evidence type="ECO:0000256" key="7">
    <source>
        <dbReference type="ARBA" id="ARBA00023160"/>
    </source>
</evidence>
<evidence type="ECO:0000256" key="6">
    <source>
        <dbReference type="ARBA" id="ARBA00023098"/>
    </source>
</evidence>
<evidence type="ECO:0000313" key="13">
    <source>
        <dbReference type="Proteomes" id="UP001055125"/>
    </source>
</evidence>
<dbReference type="SUPFAM" id="SSF51230">
    <property type="entry name" value="Single hybrid motif"/>
    <property type="match status" value="1"/>
</dbReference>
<dbReference type="InterPro" id="IPR001882">
    <property type="entry name" value="Biotin_BS"/>
</dbReference>
<evidence type="ECO:0000256" key="4">
    <source>
        <dbReference type="ARBA" id="ARBA00022516"/>
    </source>
</evidence>
<dbReference type="CDD" id="cd06850">
    <property type="entry name" value="biotinyl_domain"/>
    <property type="match status" value="1"/>
</dbReference>
<feature type="domain" description="Lipoyl-binding" evidence="11">
    <location>
        <begin position="78"/>
        <end position="160"/>
    </location>
</feature>
<dbReference type="NCBIfam" id="TIGR00531">
    <property type="entry name" value="BCCP"/>
    <property type="match status" value="1"/>
</dbReference>
<accession>A0ABQ4RX95</accession>
<dbReference type="PANTHER" id="PTHR45266">
    <property type="entry name" value="OXALOACETATE DECARBOXYLASE ALPHA CHAIN"/>
    <property type="match status" value="1"/>
</dbReference>
<name>A0ABQ4RX95_9HYPH</name>
<dbReference type="PRINTS" id="PR01071">
    <property type="entry name" value="ACOABIOTINCC"/>
</dbReference>
<dbReference type="InterPro" id="IPR050709">
    <property type="entry name" value="Biotin_Carboxyl_Carrier/Decarb"/>
</dbReference>
<gene>
    <name evidence="12" type="primary">accB</name>
    <name evidence="12" type="ORF">OCOJLMKI_1414</name>
</gene>